<evidence type="ECO:0008006" key="3">
    <source>
        <dbReference type="Google" id="ProtNLM"/>
    </source>
</evidence>
<accession>A0A7W8AMC5</accession>
<keyword evidence="2" id="KW-1185">Reference proteome</keyword>
<dbReference type="AlphaFoldDB" id="A0A7W8AMC5"/>
<evidence type="ECO:0000313" key="1">
    <source>
        <dbReference type="EMBL" id="MBB5101100.1"/>
    </source>
</evidence>
<comment type="caution">
    <text evidence="1">The sequence shown here is derived from an EMBL/GenBank/DDBJ whole genome shotgun (WGS) entry which is preliminary data.</text>
</comment>
<protein>
    <recommendedName>
        <fullName evidence="3">DUF2867 domain-containing protein</fullName>
    </recommendedName>
</protein>
<dbReference type="Proteomes" id="UP000549009">
    <property type="component" value="Unassembled WGS sequence"/>
</dbReference>
<name>A0A7W8AMC5_STRST</name>
<gene>
    <name evidence="1" type="ORF">FHS40_000153</name>
</gene>
<reference evidence="1 2" key="1">
    <citation type="submission" date="2020-08" db="EMBL/GenBank/DDBJ databases">
        <title>Genomic Encyclopedia of Type Strains, Phase III (KMG-III): the genomes of soil and plant-associated and newly described type strains.</title>
        <authorList>
            <person name="Whitman W."/>
        </authorList>
    </citation>
    <scope>NUCLEOTIDE SEQUENCE [LARGE SCALE GENOMIC DNA]</scope>
    <source>
        <strain evidence="1 2">CECT 3146</strain>
    </source>
</reference>
<sequence length="162" mass="18077">MNVASGTDGDVRQEQPVPAPILALSTMERPDYVDLFTLSGGVPGRSPEEWAKALFEDVAGRSGQFVWRVLLGLRLRAARGRVAGWEIADRGADWIRLEARSWFLTGHLVVQADDDHVSLATFLRYDRPLAGRVWPPLAKKHRSLAPGLLRDGRDLLRSGRKR</sequence>
<dbReference type="RefSeq" id="WP_229878835.1">
    <property type="nucleotide sequence ID" value="NZ_BMSQ01000003.1"/>
</dbReference>
<dbReference type="EMBL" id="JACHJD010000001">
    <property type="protein sequence ID" value="MBB5101100.1"/>
    <property type="molecule type" value="Genomic_DNA"/>
</dbReference>
<organism evidence="1 2">
    <name type="scientific">Streptomyces spectabilis</name>
    <dbReference type="NCBI Taxonomy" id="68270"/>
    <lineage>
        <taxon>Bacteria</taxon>
        <taxon>Bacillati</taxon>
        <taxon>Actinomycetota</taxon>
        <taxon>Actinomycetes</taxon>
        <taxon>Kitasatosporales</taxon>
        <taxon>Streptomycetaceae</taxon>
        <taxon>Streptomyces</taxon>
    </lineage>
</organism>
<evidence type="ECO:0000313" key="2">
    <source>
        <dbReference type="Proteomes" id="UP000549009"/>
    </source>
</evidence>
<proteinExistence type="predicted"/>